<protein>
    <submittedName>
        <fullName evidence="1">Uncharacterized protein</fullName>
    </submittedName>
</protein>
<evidence type="ECO:0000313" key="2">
    <source>
        <dbReference type="Proteomes" id="UP000321504"/>
    </source>
</evidence>
<dbReference type="EMBL" id="VRMQ01000006">
    <property type="protein sequence ID" value="TXN14420.1"/>
    <property type="molecule type" value="Genomic_DNA"/>
</dbReference>
<gene>
    <name evidence="1" type="ORF">FVP01_20495</name>
</gene>
<dbReference type="Proteomes" id="UP000321504">
    <property type="component" value="Unassembled WGS sequence"/>
</dbReference>
<proteinExistence type="predicted"/>
<accession>A0AA46QT20</accession>
<comment type="caution">
    <text evidence="1">The sequence shown here is derived from an EMBL/GenBank/DDBJ whole genome shotgun (WGS) entry which is preliminary data.</text>
</comment>
<organism evidence="1 2">
    <name type="scientific">Vibrio parahaemolyticus</name>
    <dbReference type="NCBI Taxonomy" id="670"/>
    <lineage>
        <taxon>Bacteria</taxon>
        <taxon>Pseudomonadati</taxon>
        <taxon>Pseudomonadota</taxon>
        <taxon>Gammaproteobacteria</taxon>
        <taxon>Vibrionales</taxon>
        <taxon>Vibrionaceae</taxon>
        <taxon>Vibrio</taxon>
    </lineage>
</organism>
<reference evidence="1 2" key="1">
    <citation type="submission" date="2019-08" db="EMBL/GenBank/DDBJ databases">
        <title>Emerging of two pre-pandemic pathogenic O4:KUT lineages of Vibrio parahaemolyticus in coastal eastern China.</title>
        <authorList>
            <person name="Yu H."/>
        </authorList>
    </citation>
    <scope>NUCLEOTIDE SEQUENCE [LARGE SCALE GENOMIC DNA]</scope>
    <source>
        <strain evidence="1 2">HZ17-383</strain>
    </source>
</reference>
<dbReference type="AlphaFoldDB" id="A0AA46QT20"/>
<name>A0AA46QT20_VIBPH</name>
<evidence type="ECO:0000313" key="1">
    <source>
        <dbReference type="EMBL" id="TXN14420.1"/>
    </source>
</evidence>
<sequence length="39" mass="4535">MFCGYQVFIILPMFLVSKQCWFGYKKAPLVERGFLKSSA</sequence>